<dbReference type="eggNOG" id="COG1940">
    <property type="taxonomic scope" value="Bacteria"/>
</dbReference>
<dbReference type="Pfam" id="PF00480">
    <property type="entry name" value="ROK"/>
    <property type="match status" value="1"/>
</dbReference>
<dbReference type="KEGG" id="cpb:Cphamn1_2241"/>
<name>B3ENQ7_CHLPB</name>
<dbReference type="AlphaFoldDB" id="B3ENQ7"/>
<protein>
    <submittedName>
        <fullName evidence="2">ROK family protein</fullName>
    </submittedName>
</protein>
<dbReference type="PANTHER" id="PTHR18964">
    <property type="entry name" value="ROK (REPRESSOR, ORF, KINASE) FAMILY"/>
    <property type="match status" value="1"/>
</dbReference>
<dbReference type="OrthoDB" id="9810372at2"/>
<comment type="similarity">
    <text evidence="1">Belongs to the ROK (NagC/XylR) family.</text>
</comment>
<evidence type="ECO:0000256" key="1">
    <source>
        <dbReference type="ARBA" id="ARBA00006479"/>
    </source>
</evidence>
<dbReference type="InterPro" id="IPR000600">
    <property type="entry name" value="ROK"/>
</dbReference>
<reference evidence="2" key="1">
    <citation type="submission" date="2008-06" db="EMBL/GenBank/DDBJ databases">
        <title>Complete sequence of Chlorobium phaeobacteroides BS1.</title>
        <authorList>
            <consortium name="US DOE Joint Genome Institute"/>
            <person name="Lucas S."/>
            <person name="Copeland A."/>
            <person name="Lapidus A."/>
            <person name="Glavina del Rio T."/>
            <person name="Dalin E."/>
            <person name="Tice H."/>
            <person name="Bruce D."/>
            <person name="Goodwin L."/>
            <person name="Pitluck S."/>
            <person name="Schmutz J."/>
            <person name="Larimer F."/>
            <person name="Land M."/>
            <person name="Hauser L."/>
            <person name="Kyrpides N."/>
            <person name="Ovchinnikova G."/>
            <person name="Li T."/>
            <person name="Liu Z."/>
            <person name="Zhao F."/>
            <person name="Overmann J."/>
            <person name="Bryant D.A."/>
            <person name="Richardson P."/>
        </authorList>
    </citation>
    <scope>NUCLEOTIDE SEQUENCE [LARGE SCALE GENOMIC DNA]</scope>
    <source>
        <strain evidence="2">BS1</strain>
    </source>
</reference>
<dbReference type="SUPFAM" id="SSF53067">
    <property type="entry name" value="Actin-like ATPase domain"/>
    <property type="match status" value="1"/>
</dbReference>
<sequence>MSRWALGVDLGGTAVKIAVIDEDAGMLEHERHPTKLDEGPEGIVGQIGSLVFSVYGRFRNRLGEEGFAGIGLGAPGAVDSERGMLSYPPNLPGWEHYALKSELQKLLIRDYAMDCLLILENDANIAACGEAVFGAGRAFSDFMMVTLGTGVGGGILLNRKLYRGPNGTAGEIGYLTIDFGGKSVHAGVRGTVESLIGKKSIVDMALDTYRLHGREKWSEEIHGSNLCDLSPRTLEKAAHHGDPVAGEIWDRVGSILGVGLAGVVALMDIRKFVLGGGISGAGNLIFSPAFDQMKRSTLPSMHDGLELVPAALGNDAGVYGAAALCFSSLL</sequence>
<dbReference type="STRING" id="331678.Cphamn1_2241"/>
<dbReference type="Gene3D" id="3.30.420.40">
    <property type="match status" value="2"/>
</dbReference>
<proteinExistence type="inferred from homology"/>
<dbReference type="InterPro" id="IPR043129">
    <property type="entry name" value="ATPase_NBD"/>
</dbReference>
<evidence type="ECO:0000313" key="2">
    <source>
        <dbReference type="EMBL" id="ACE05146.1"/>
    </source>
</evidence>
<dbReference type="EMBL" id="CP001101">
    <property type="protein sequence ID" value="ACE05146.1"/>
    <property type="molecule type" value="Genomic_DNA"/>
</dbReference>
<accession>B3ENQ7</accession>
<dbReference type="PANTHER" id="PTHR18964:SF149">
    <property type="entry name" value="BIFUNCTIONAL UDP-N-ACETYLGLUCOSAMINE 2-EPIMERASE_N-ACETYLMANNOSAMINE KINASE"/>
    <property type="match status" value="1"/>
</dbReference>
<organism evidence="2">
    <name type="scientific">Chlorobium phaeobacteroides (strain BS1)</name>
    <dbReference type="NCBI Taxonomy" id="331678"/>
    <lineage>
        <taxon>Bacteria</taxon>
        <taxon>Pseudomonadati</taxon>
        <taxon>Chlorobiota</taxon>
        <taxon>Chlorobiia</taxon>
        <taxon>Chlorobiales</taxon>
        <taxon>Chlorobiaceae</taxon>
        <taxon>Chlorobium/Pelodictyon group</taxon>
        <taxon>Chlorobium</taxon>
    </lineage>
</organism>
<gene>
    <name evidence="2" type="ordered locus">Cphamn1_2241</name>
</gene>
<dbReference type="HOGENOM" id="CLU_036604_0_1_10"/>